<dbReference type="PANTHER" id="PTHR28004">
    <property type="entry name" value="ZGC:162816-RELATED"/>
    <property type="match status" value="1"/>
</dbReference>
<dbReference type="Proteomes" id="UP000070444">
    <property type="component" value="Unassembled WGS sequence"/>
</dbReference>
<name>A0A137P698_CONC2</name>
<proteinExistence type="inferred from homology"/>
<evidence type="ECO:0000313" key="5">
    <source>
        <dbReference type="Proteomes" id="UP000070444"/>
    </source>
</evidence>
<dbReference type="Pfam" id="PF01168">
    <property type="entry name" value="Ala_racemase_N"/>
    <property type="match status" value="1"/>
</dbReference>
<dbReference type="Gene3D" id="2.40.37.20">
    <property type="entry name" value="D-serine dehydratase-like domain"/>
    <property type="match status" value="1"/>
</dbReference>
<dbReference type="PANTHER" id="PTHR28004:SF2">
    <property type="entry name" value="D-SERINE DEHYDRATASE"/>
    <property type="match status" value="1"/>
</dbReference>
<dbReference type="GO" id="GO:0008721">
    <property type="term" value="F:D-serine ammonia-lyase activity"/>
    <property type="evidence" value="ECO:0007669"/>
    <property type="project" value="TreeGrafter"/>
</dbReference>
<gene>
    <name evidence="4" type="ORF">CONCODRAFT_78831</name>
</gene>
<feature type="domain" description="D-serine dehydratase-like" evidence="3">
    <location>
        <begin position="304"/>
        <end position="404"/>
    </location>
</feature>
<dbReference type="CDD" id="cd06819">
    <property type="entry name" value="PLPDE_III_LS_D-TA"/>
    <property type="match status" value="1"/>
</dbReference>
<dbReference type="InterPro" id="IPR001608">
    <property type="entry name" value="Ala_racemase_N"/>
</dbReference>
<organism evidence="4 5">
    <name type="scientific">Conidiobolus coronatus (strain ATCC 28846 / CBS 209.66 / NRRL 28638)</name>
    <name type="common">Delacroixia coronata</name>
    <dbReference type="NCBI Taxonomy" id="796925"/>
    <lineage>
        <taxon>Eukaryota</taxon>
        <taxon>Fungi</taxon>
        <taxon>Fungi incertae sedis</taxon>
        <taxon>Zoopagomycota</taxon>
        <taxon>Entomophthoromycotina</taxon>
        <taxon>Entomophthoromycetes</taxon>
        <taxon>Entomophthorales</taxon>
        <taxon>Ancylistaceae</taxon>
        <taxon>Conidiobolus</taxon>
    </lineage>
</organism>
<reference evidence="4 5" key="1">
    <citation type="journal article" date="2015" name="Genome Biol. Evol.">
        <title>Phylogenomic analyses indicate that early fungi evolved digesting cell walls of algal ancestors of land plants.</title>
        <authorList>
            <person name="Chang Y."/>
            <person name="Wang S."/>
            <person name="Sekimoto S."/>
            <person name="Aerts A.L."/>
            <person name="Choi C."/>
            <person name="Clum A."/>
            <person name="LaButti K.M."/>
            <person name="Lindquist E.A."/>
            <person name="Yee Ngan C."/>
            <person name="Ohm R.A."/>
            <person name="Salamov A.A."/>
            <person name="Grigoriev I.V."/>
            <person name="Spatafora J.W."/>
            <person name="Berbee M.L."/>
        </authorList>
    </citation>
    <scope>NUCLEOTIDE SEQUENCE [LARGE SCALE GENOMIC DNA]</scope>
    <source>
        <strain evidence="4 5">NRRL 28638</strain>
    </source>
</reference>
<dbReference type="OrthoDB" id="20198at2759"/>
<comment type="similarity">
    <text evidence="1">Belongs to the DSD1 family.</text>
</comment>
<dbReference type="InterPro" id="IPR042208">
    <property type="entry name" value="D-ser_dehydrat-like_sf"/>
</dbReference>
<dbReference type="OMA" id="EPAFRLW"/>
<keyword evidence="2" id="KW-0456">Lyase</keyword>
<evidence type="ECO:0000256" key="1">
    <source>
        <dbReference type="ARBA" id="ARBA00005323"/>
    </source>
</evidence>
<evidence type="ECO:0000259" key="3">
    <source>
        <dbReference type="SMART" id="SM01119"/>
    </source>
</evidence>
<dbReference type="InterPro" id="IPR051466">
    <property type="entry name" value="D-amino_acid_metab_enzyme"/>
</dbReference>
<evidence type="ECO:0000256" key="2">
    <source>
        <dbReference type="ARBA" id="ARBA00023239"/>
    </source>
</evidence>
<evidence type="ECO:0000313" key="4">
    <source>
        <dbReference type="EMBL" id="KXN70464.1"/>
    </source>
</evidence>
<protein>
    <recommendedName>
        <fullName evidence="3">D-serine dehydratase-like domain-containing protein</fullName>
    </recommendedName>
</protein>
<dbReference type="EMBL" id="KQ964501">
    <property type="protein sequence ID" value="KXN70464.1"/>
    <property type="molecule type" value="Genomic_DNA"/>
</dbReference>
<accession>A0A137P698</accession>
<dbReference type="Pfam" id="PF14031">
    <property type="entry name" value="D-ser_dehydrat"/>
    <property type="match status" value="1"/>
</dbReference>
<dbReference type="InterPro" id="IPR029066">
    <property type="entry name" value="PLP-binding_barrel"/>
</dbReference>
<sequence>MTISYNKINKLEAPHQAKCEVKIGDSVESLDTPVLVVELDAFEKNLLGMKQLVQEAGSKLTNQPTIRMRPHFKTHKSPAVAYLQVQNGAQGICCAKLTEVEALVNGSYSSVNWDILLTNPIVGEPKLVRLGKVAQQMKSKPDHPLLAICADNVQNIHDYLRIAKEYDVQFNIYTEINVGQNRCGIDNLEEFVQIVQEIVKNEPQLHFQGIHAYQGANQHVRSYDERRHNVVGPIKQRLEECLRLLNEQNITCPIITGAGTGSFQFEIESGIYNEVQVGSYLFMDVDYTLNLGQDDQLVNQFGQSLFMYSRVNSINAKSDICPRLIVDAGLKSLSLDSGLPWVHAPEATEPLEYISQGDEHGMIVPKGATKFQNPDQFKLGQIIKLIPGHCDPTINMSTHMVGVRNGKVETIWYVEGRGVGL</sequence>
<keyword evidence="5" id="KW-1185">Reference proteome</keyword>
<dbReference type="STRING" id="796925.A0A137P698"/>
<dbReference type="GO" id="GO:0036088">
    <property type="term" value="P:D-serine catabolic process"/>
    <property type="evidence" value="ECO:0007669"/>
    <property type="project" value="TreeGrafter"/>
</dbReference>
<dbReference type="SMART" id="SM01119">
    <property type="entry name" value="D-ser_dehydrat"/>
    <property type="match status" value="1"/>
</dbReference>
<dbReference type="SUPFAM" id="SSF51419">
    <property type="entry name" value="PLP-binding barrel"/>
    <property type="match status" value="1"/>
</dbReference>
<dbReference type="AlphaFoldDB" id="A0A137P698"/>
<dbReference type="Gene3D" id="3.20.20.10">
    <property type="entry name" value="Alanine racemase"/>
    <property type="match status" value="1"/>
</dbReference>
<dbReference type="InterPro" id="IPR026956">
    <property type="entry name" value="D-ser_dehydrat-like_dom"/>
</dbReference>